<reference evidence="2" key="1">
    <citation type="journal article" date="2014" name="Front. Microbiol.">
        <title>High frequency of phylogenetically diverse reductive dehalogenase-homologous genes in deep subseafloor sedimentary metagenomes.</title>
        <authorList>
            <person name="Kawai M."/>
            <person name="Futagami T."/>
            <person name="Toyoda A."/>
            <person name="Takaki Y."/>
            <person name="Nishi S."/>
            <person name="Hori S."/>
            <person name="Arai W."/>
            <person name="Tsubouchi T."/>
            <person name="Morono Y."/>
            <person name="Uchiyama I."/>
            <person name="Ito T."/>
            <person name="Fujiyama A."/>
            <person name="Inagaki F."/>
            <person name="Takami H."/>
        </authorList>
    </citation>
    <scope>NUCLEOTIDE SEQUENCE</scope>
    <source>
        <strain evidence="2">Expedition CK06-06</strain>
    </source>
</reference>
<evidence type="ECO:0000313" key="2">
    <source>
        <dbReference type="EMBL" id="GAI63043.1"/>
    </source>
</evidence>
<accession>X1Q4A4</accession>
<name>X1Q4A4_9ZZZZ</name>
<dbReference type="EMBL" id="BARW01000343">
    <property type="protein sequence ID" value="GAI63043.1"/>
    <property type="molecule type" value="Genomic_DNA"/>
</dbReference>
<sequence length="152" mass="16218">MQEIVVTVKGGYSPDIIRVKKGIPLRLIFNRQEAGECSSRVVFPDFQASKTLPPFTKTTLEFTPDKAGEFGFACGMNMLHGTLIVEEGKEITEAAVTPPTETLPREHAQAVGVGPRMPVGKIEQVEFALVGGGVTCPTCAVNIETALNSLSG</sequence>
<proteinExistence type="predicted"/>
<feature type="non-terminal residue" evidence="2">
    <location>
        <position position="152"/>
    </location>
</feature>
<dbReference type="SUPFAM" id="SSF49503">
    <property type="entry name" value="Cupredoxins"/>
    <property type="match status" value="1"/>
</dbReference>
<gene>
    <name evidence="2" type="ORF">S12H4_01639</name>
</gene>
<protein>
    <recommendedName>
        <fullName evidence="1">EfeO-type cupredoxin-like domain-containing protein</fullName>
    </recommendedName>
</protein>
<feature type="domain" description="EfeO-type cupredoxin-like" evidence="1">
    <location>
        <begin position="2"/>
        <end position="85"/>
    </location>
</feature>
<comment type="caution">
    <text evidence="2">The sequence shown here is derived from an EMBL/GenBank/DDBJ whole genome shotgun (WGS) entry which is preliminary data.</text>
</comment>
<dbReference type="InterPro" id="IPR028096">
    <property type="entry name" value="EfeO_Cupredoxin"/>
</dbReference>
<dbReference type="Gene3D" id="2.60.40.420">
    <property type="entry name" value="Cupredoxins - blue copper proteins"/>
    <property type="match status" value="1"/>
</dbReference>
<evidence type="ECO:0000259" key="1">
    <source>
        <dbReference type="Pfam" id="PF13473"/>
    </source>
</evidence>
<organism evidence="2">
    <name type="scientific">marine sediment metagenome</name>
    <dbReference type="NCBI Taxonomy" id="412755"/>
    <lineage>
        <taxon>unclassified sequences</taxon>
        <taxon>metagenomes</taxon>
        <taxon>ecological metagenomes</taxon>
    </lineage>
</organism>
<dbReference type="InterPro" id="IPR008972">
    <property type="entry name" value="Cupredoxin"/>
</dbReference>
<dbReference type="Pfam" id="PF13473">
    <property type="entry name" value="Cupredoxin_1"/>
    <property type="match status" value="1"/>
</dbReference>
<dbReference type="AlphaFoldDB" id="X1Q4A4"/>